<dbReference type="AlphaFoldDB" id="A0A942TM55"/>
<keyword evidence="3" id="KW-1185">Reference proteome</keyword>
<dbReference type="Proteomes" id="UP000682713">
    <property type="component" value="Unassembled WGS sequence"/>
</dbReference>
<proteinExistence type="predicted"/>
<evidence type="ECO:0000313" key="3">
    <source>
        <dbReference type="Proteomes" id="UP000682713"/>
    </source>
</evidence>
<organism evidence="2 3">
    <name type="scientific">Lederbergia citrisecunda</name>
    <dbReference type="NCBI Taxonomy" id="2833583"/>
    <lineage>
        <taxon>Bacteria</taxon>
        <taxon>Bacillati</taxon>
        <taxon>Bacillota</taxon>
        <taxon>Bacilli</taxon>
        <taxon>Bacillales</taxon>
        <taxon>Bacillaceae</taxon>
        <taxon>Lederbergia</taxon>
    </lineage>
</organism>
<sequence length="62" mass="7318">MSLPIWVYFVILGIFTSAFMAIKTAKEDKEMETEWIEKEGQVYIDRMEKEKVQRGKVTVSEE</sequence>
<evidence type="ECO:0000313" key="2">
    <source>
        <dbReference type="EMBL" id="MBS4198517.1"/>
    </source>
</evidence>
<gene>
    <name evidence="2" type="ORF">KHA93_02500</name>
</gene>
<dbReference type="InterPro" id="IPR025428">
    <property type="entry name" value="Spore_YhaL"/>
</dbReference>
<name>A0A942TM55_9BACI</name>
<accession>A0A942TM55</accession>
<evidence type="ECO:0000256" key="1">
    <source>
        <dbReference type="SAM" id="Phobius"/>
    </source>
</evidence>
<dbReference type="RefSeq" id="WP_213109268.1">
    <property type="nucleotide sequence ID" value="NZ_JAGYPJ010000001.1"/>
</dbReference>
<dbReference type="EMBL" id="JAGYPJ010000001">
    <property type="protein sequence ID" value="MBS4198517.1"/>
    <property type="molecule type" value="Genomic_DNA"/>
</dbReference>
<feature type="transmembrane region" description="Helical" evidence="1">
    <location>
        <begin position="6"/>
        <end position="22"/>
    </location>
</feature>
<protein>
    <submittedName>
        <fullName evidence="2">Sporulation YhaL family protein</fullName>
    </submittedName>
</protein>
<keyword evidence="1" id="KW-0472">Membrane</keyword>
<keyword evidence="1" id="KW-0812">Transmembrane</keyword>
<reference evidence="2 3" key="1">
    <citation type="submission" date="2021-05" db="EMBL/GenBank/DDBJ databases">
        <title>Novel Bacillus species.</title>
        <authorList>
            <person name="Liu G."/>
        </authorList>
    </citation>
    <scope>NUCLEOTIDE SEQUENCE [LARGE SCALE GENOMIC DNA]</scope>
    <source>
        <strain evidence="2 3">FJAT-49732</strain>
    </source>
</reference>
<keyword evidence="1" id="KW-1133">Transmembrane helix</keyword>
<dbReference type="Pfam" id="PF14147">
    <property type="entry name" value="Spore_YhaL"/>
    <property type="match status" value="1"/>
</dbReference>
<comment type="caution">
    <text evidence="2">The sequence shown here is derived from an EMBL/GenBank/DDBJ whole genome shotgun (WGS) entry which is preliminary data.</text>
</comment>